<keyword evidence="5" id="KW-1185">Reference proteome</keyword>
<reference evidence="4 5" key="1">
    <citation type="submission" date="2018-03" db="EMBL/GenBank/DDBJ databases">
        <title>Genomic Encyclopedia of Type Strains, Phase III (KMG-III): the genomes of soil and plant-associated and newly described type strains.</title>
        <authorList>
            <person name="Whitman W."/>
        </authorList>
    </citation>
    <scope>NUCLEOTIDE SEQUENCE [LARGE SCALE GENOMIC DNA]</scope>
    <source>
        <strain evidence="4 5">CGMCC 1.07653</strain>
    </source>
</reference>
<feature type="domain" description="Heme-binding protein Shr-like Hb-interacting" evidence="3">
    <location>
        <begin position="1060"/>
        <end position="1142"/>
    </location>
</feature>
<proteinExistence type="predicted"/>
<dbReference type="Proteomes" id="UP000242310">
    <property type="component" value="Unassembled WGS sequence"/>
</dbReference>
<protein>
    <submittedName>
        <fullName evidence="4">Uncharacterized protein DUF1533</fullName>
    </submittedName>
</protein>
<dbReference type="AlphaFoldDB" id="A0A2P8H3K8"/>
<dbReference type="InterPro" id="IPR011432">
    <property type="entry name" value="Shr-like_HID"/>
</dbReference>
<evidence type="ECO:0000313" key="4">
    <source>
        <dbReference type="EMBL" id="PSL40805.1"/>
    </source>
</evidence>
<dbReference type="Pfam" id="PF07550">
    <property type="entry name" value="Shr-like_HID"/>
    <property type="match status" value="1"/>
</dbReference>
<sequence>MSKVPHKVLSISALSAMAATAAVVAPAAAGAEEQNESGSPIQEVAFDVDGETVVVDAQRFAEAWGNQDTDALFEFLTGDSEVPDYEAVNVQGSYVSFGEYAAGHRDYDGDFDQIVENAEEVDTTGYVRAEVNEEGEVETSPIVDVEVVEVTSDSETSFTVSLEEALDEDVDADDLDLDIEVVDADGEEIDAGELTFEISEERDSVVVTHGDLTDQAGTITVEGTDASFDNTYDLDGNIEEAEEAIAGLEDADLSDRAEVQDTRALINEILDFDEDAEIEGLADFEELEADLDEQVENLSISNISLNNSTSFNIELDEDVTGLSSEDFDITLNIEDGDEVELEDFDLEAQGEGVFTVTHDDLAGEEGEIEVTYVPADDDSQVEFDFTDDAVDDAVDEVNDAIDDDDEDALLEALQAPQLDLADVNEDFISQYFAEIDDSFTNTVERIQSAVDRTNEEFAESVEESLETLNTTASQTAFLEALTSLETTIAADDVDEIVNDDDADVDGEFVDGVDGVELTDYFEAIQDAQPETLAELEEIIEDVNVGLAMEAYDLAVEEPTEDNIEDAEELLEAFEDLIDDSDELLEDLEDLETTADVNDALDSIDDESSDEDIADAFRDAGFENVTEDNAEAYFEAFEDQDALFTSSDEVQDFIDEVNAQEIADDIEAVVEAIEDEDDEGLREALNELDLDTDEFNADLLADNDAGEALRSQLMTTFADVEFETDAEIESALTTTTQIANVESASESEMDAALRAINYDTYVDLGSDRPEIAALFTATYGDEDFDSISEIEEAIDSTIEQRDELLSAVNSEQAAGSISGLLSAMEDVEEAFEDTDYLNNQLQFFVDADDDDAEAAINELDGDFSSLNSVEVDDGPDATEGEVTYINSDGTIVEIDGETYNAVGDAQTLFENEGAALEDNDVEVRVNSEGEIYRIDSLTLNGDIDGGNLDSLLSNSAASGLSVDGNENSVTSNSVTVGTTGVSFEDITFDEDVTVDEDTTFTDVTFDTDVDVDGTGAVTLVGDIEADADAFTGAHSIDTSDATLENELTETTEGAVDVSIDDDSIDSDITFDVTDGTEDWADAVTAVSLDDDNGNDIELSIEEDALTVTENIITIAEGVIEEAGDYDIEVDVTNYVDVTEDNQTVIGTLDAEQSDWTENVTDDEVDVTARDVNGNPVTGLSTDSDDWTVNEDDGSDIDVNNVNEDATNNNEYTLDVDDIDSDDVDEVIYTAGEEDVTITEDQE</sequence>
<organism evidence="4 5">
    <name type="scientific">Salsuginibacillus halophilus</name>
    <dbReference type="NCBI Taxonomy" id="517424"/>
    <lineage>
        <taxon>Bacteria</taxon>
        <taxon>Bacillati</taxon>
        <taxon>Bacillota</taxon>
        <taxon>Bacilli</taxon>
        <taxon>Bacillales</taxon>
        <taxon>Bacillaceae</taxon>
        <taxon>Salsuginibacillus</taxon>
    </lineage>
</organism>
<dbReference type="EMBL" id="PYAV01000023">
    <property type="protein sequence ID" value="PSL40805.1"/>
    <property type="molecule type" value="Genomic_DNA"/>
</dbReference>
<feature type="coiled-coil region" evidence="1">
    <location>
        <begin position="563"/>
        <end position="593"/>
    </location>
</feature>
<evidence type="ECO:0000256" key="1">
    <source>
        <dbReference type="SAM" id="Coils"/>
    </source>
</evidence>
<gene>
    <name evidence="4" type="ORF">B0H94_1231</name>
</gene>
<name>A0A2P8H3K8_9BACI</name>
<evidence type="ECO:0000259" key="3">
    <source>
        <dbReference type="Pfam" id="PF07550"/>
    </source>
</evidence>
<evidence type="ECO:0000313" key="5">
    <source>
        <dbReference type="Proteomes" id="UP000242310"/>
    </source>
</evidence>
<feature type="chain" id="PRO_5039251854" evidence="2">
    <location>
        <begin position="22"/>
        <end position="1241"/>
    </location>
</feature>
<evidence type="ECO:0000256" key="2">
    <source>
        <dbReference type="SAM" id="SignalP"/>
    </source>
</evidence>
<dbReference type="RefSeq" id="WP_106590035.1">
    <property type="nucleotide sequence ID" value="NZ_PYAV01000023.1"/>
</dbReference>
<dbReference type="InterPro" id="IPR010916">
    <property type="entry name" value="TonB_box_CS"/>
</dbReference>
<feature type="signal peptide" evidence="2">
    <location>
        <begin position="1"/>
        <end position="21"/>
    </location>
</feature>
<dbReference type="OrthoDB" id="2984958at2"/>
<keyword evidence="1" id="KW-0175">Coiled coil</keyword>
<dbReference type="PROSITE" id="PS00430">
    <property type="entry name" value="TONB_DEPENDENT_REC_1"/>
    <property type="match status" value="1"/>
</dbReference>
<accession>A0A2P8H3K8</accession>
<comment type="caution">
    <text evidence="4">The sequence shown here is derived from an EMBL/GenBank/DDBJ whole genome shotgun (WGS) entry which is preliminary data.</text>
</comment>
<keyword evidence="2" id="KW-0732">Signal</keyword>